<dbReference type="STRING" id="1666911.HLUCCA11_15785"/>
<comment type="caution">
    <text evidence="3">The sequence shown here is derived from an EMBL/GenBank/DDBJ whole genome shotgun (WGS) entry which is preliminary data.</text>
</comment>
<evidence type="ECO:0000313" key="3">
    <source>
        <dbReference type="EMBL" id="KPQ34209.1"/>
    </source>
</evidence>
<proteinExistence type="predicted"/>
<keyword evidence="2" id="KW-0812">Transmembrane</keyword>
<feature type="transmembrane region" description="Helical" evidence="2">
    <location>
        <begin position="30"/>
        <end position="53"/>
    </location>
</feature>
<dbReference type="EMBL" id="LJZR01000022">
    <property type="protein sequence ID" value="KPQ34209.1"/>
    <property type="molecule type" value="Genomic_DNA"/>
</dbReference>
<feature type="compositionally biased region" description="Acidic residues" evidence="1">
    <location>
        <begin position="80"/>
        <end position="89"/>
    </location>
</feature>
<sequence length="160" mass="17453">MKFYRYLMGHYGSCLEEVLMLVRLTAYRGIVVLLGGIFGGIFVSVNSMGAIAAPLPLGETSPKSADTTSKIAPETAPEPFAEEPFTEAPEEIPEEILRTEIITAARSPLTGEPLSAAEYAQLQTELATPALTPTLSNDIRYLIFLLQIRRAVTPILPFVR</sequence>
<accession>A0A0P7YUF6</accession>
<dbReference type="AlphaFoldDB" id="A0A0P7YUF6"/>
<organism evidence="3 4">
    <name type="scientific">Phormidesmis priestleyi Ana</name>
    <dbReference type="NCBI Taxonomy" id="1666911"/>
    <lineage>
        <taxon>Bacteria</taxon>
        <taxon>Bacillati</taxon>
        <taxon>Cyanobacteriota</taxon>
        <taxon>Cyanophyceae</taxon>
        <taxon>Leptolyngbyales</taxon>
        <taxon>Leptolyngbyaceae</taxon>
        <taxon>Phormidesmis</taxon>
    </lineage>
</organism>
<keyword evidence="2" id="KW-0472">Membrane</keyword>
<protein>
    <submittedName>
        <fullName evidence="3">Uncharacterized protein</fullName>
    </submittedName>
</protein>
<evidence type="ECO:0000256" key="2">
    <source>
        <dbReference type="SAM" id="Phobius"/>
    </source>
</evidence>
<gene>
    <name evidence="3" type="ORF">HLUCCA11_15785</name>
</gene>
<evidence type="ECO:0000256" key="1">
    <source>
        <dbReference type="SAM" id="MobiDB-lite"/>
    </source>
</evidence>
<dbReference type="Proteomes" id="UP000050465">
    <property type="component" value="Unassembled WGS sequence"/>
</dbReference>
<keyword evidence="2" id="KW-1133">Transmembrane helix</keyword>
<evidence type="ECO:0000313" key="4">
    <source>
        <dbReference type="Proteomes" id="UP000050465"/>
    </source>
</evidence>
<name>A0A0P7YUF6_9CYAN</name>
<reference evidence="3 4" key="1">
    <citation type="submission" date="2015-09" db="EMBL/GenBank/DDBJ databases">
        <title>Identification and resolution of microdiversity through metagenomic sequencing of parallel consortia.</title>
        <authorList>
            <person name="Nelson W.C."/>
            <person name="Romine M.F."/>
            <person name="Lindemann S.R."/>
        </authorList>
    </citation>
    <scope>NUCLEOTIDE SEQUENCE [LARGE SCALE GENOMIC DNA]</scope>
    <source>
        <strain evidence="3">Ana</strain>
    </source>
</reference>
<feature type="compositionally biased region" description="Polar residues" evidence="1">
    <location>
        <begin position="61"/>
        <end position="70"/>
    </location>
</feature>
<dbReference type="PATRIC" id="fig|1666911.3.peg.815"/>
<feature type="region of interest" description="Disordered" evidence="1">
    <location>
        <begin position="59"/>
        <end position="89"/>
    </location>
</feature>